<feature type="non-terminal residue" evidence="2">
    <location>
        <position position="111"/>
    </location>
</feature>
<dbReference type="AlphaFoldDB" id="A0A0L7KQT1"/>
<accession>A0A0L7KQT1</accession>
<evidence type="ECO:0000313" key="2">
    <source>
        <dbReference type="EMBL" id="KOB65465.1"/>
    </source>
</evidence>
<gene>
    <name evidence="2" type="ORF">OBRU01_18624</name>
</gene>
<feature type="compositionally biased region" description="Pro residues" evidence="1">
    <location>
        <begin position="102"/>
        <end position="111"/>
    </location>
</feature>
<dbReference type="Proteomes" id="UP000037510">
    <property type="component" value="Unassembled WGS sequence"/>
</dbReference>
<comment type="caution">
    <text evidence="2">The sequence shown here is derived from an EMBL/GenBank/DDBJ whole genome shotgun (WGS) entry which is preliminary data.</text>
</comment>
<name>A0A0L7KQT1_OPEBR</name>
<sequence length="111" mass="12652">MEIEEKPVCVIRVNETDHATLHASNHATEAWHQARHHQAKLLRACLRHLLLPHLENLSPTAQEARQDRENGSESKPPSTEPPASSPPFQREPPRTPEKPQWNYPPPPVDIM</sequence>
<reference evidence="2 3" key="1">
    <citation type="journal article" date="2015" name="Genome Biol. Evol.">
        <title>The genome of winter moth (Operophtera brumata) provides a genomic perspective on sexual dimorphism and phenology.</title>
        <authorList>
            <person name="Derks M.F."/>
            <person name="Smit S."/>
            <person name="Salis L."/>
            <person name="Schijlen E."/>
            <person name="Bossers A."/>
            <person name="Mateman C."/>
            <person name="Pijl A.S."/>
            <person name="de Ridder D."/>
            <person name="Groenen M.A."/>
            <person name="Visser M.E."/>
            <person name="Megens H.J."/>
        </authorList>
    </citation>
    <scope>NUCLEOTIDE SEQUENCE [LARGE SCALE GENOMIC DNA]</scope>
    <source>
        <strain evidence="2">WM2013NL</strain>
        <tissue evidence="2">Head and thorax</tissue>
    </source>
</reference>
<protein>
    <submittedName>
        <fullName evidence="2">Uncharacterized protein</fullName>
    </submittedName>
</protein>
<feature type="region of interest" description="Disordered" evidence="1">
    <location>
        <begin position="56"/>
        <end position="111"/>
    </location>
</feature>
<evidence type="ECO:0000313" key="3">
    <source>
        <dbReference type="Proteomes" id="UP000037510"/>
    </source>
</evidence>
<evidence type="ECO:0000256" key="1">
    <source>
        <dbReference type="SAM" id="MobiDB-lite"/>
    </source>
</evidence>
<organism evidence="2 3">
    <name type="scientific">Operophtera brumata</name>
    <name type="common">Winter moth</name>
    <name type="synonym">Phalaena brumata</name>
    <dbReference type="NCBI Taxonomy" id="104452"/>
    <lineage>
        <taxon>Eukaryota</taxon>
        <taxon>Metazoa</taxon>
        <taxon>Ecdysozoa</taxon>
        <taxon>Arthropoda</taxon>
        <taxon>Hexapoda</taxon>
        <taxon>Insecta</taxon>
        <taxon>Pterygota</taxon>
        <taxon>Neoptera</taxon>
        <taxon>Endopterygota</taxon>
        <taxon>Lepidoptera</taxon>
        <taxon>Glossata</taxon>
        <taxon>Ditrysia</taxon>
        <taxon>Geometroidea</taxon>
        <taxon>Geometridae</taxon>
        <taxon>Larentiinae</taxon>
        <taxon>Operophtera</taxon>
    </lineage>
</organism>
<keyword evidence="3" id="KW-1185">Reference proteome</keyword>
<proteinExistence type="predicted"/>
<dbReference type="EMBL" id="JTDY01007088">
    <property type="protein sequence ID" value="KOB65465.1"/>
    <property type="molecule type" value="Genomic_DNA"/>
</dbReference>